<dbReference type="PROSITE" id="PS50110">
    <property type="entry name" value="RESPONSE_REGULATORY"/>
    <property type="match status" value="1"/>
</dbReference>
<keyword evidence="5" id="KW-0804">Transcription</keyword>
<keyword evidence="4" id="KW-0238">DNA-binding</keyword>
<comment type="caution">
    <text evidence="8">The sequence shown here is derived from an EMBL/GenBank/DDBJ whole genome shotgun (WGS) entry which is preliminary data.</text>
</comment>
<evidence type="ECO:0000256" key="6">
    <source>
        <dbReference type="PROSITE-ProRule" id="PRU00169"/>
    </source>
</evidence>
<evidence type="ECO:0000256" key="3">
    <source>
        <dbReference type="ARBA" id="ARBA00023015"/>
    </source>
</evidence>
<dbReference type="Pfam" id="PF24038">
    <property type="entry name" value="DUF7347"/>
    <property type="match status" value="1"/>
</dbReference>
<keyword evidence="3" id="KW-0805">Transcription regulation</keyword>
<sequence length="217" mass="24044">MSVQKILVVDDDQDLRESMVEILQDAGLAVTGCERADKALVLLESDSFALVLLDLVMPGMGGMEALSRIRALAPATKVIMVTAFSTTENAVAAMRQGASDYLVKPFRNEELLAASKRVLEEARFEACGAALDAESALNCLANTLRRQILFGLKTCGPLRFMEICRHLNIADHTKVNFHLKILREAGFIEQDEKLYQLTARGRQILECVQFLMRRLGS</sequence>
<organism evidence="8 9">
    <name type="scientific">Geoalkalibacter ferrihydriticus DSM 17813</name>
    <dbReference type="NCBI Taxonomy" id="1121915"/>
    <lineage>
        <taxon>Bacteria</taxon>
        <taxon>Pseudomonadati</taxon>
        <taxon>Thermodesulfobacteriota</taxon>
        <taxon>Desulfuromonadia</taxon>
        <taxon>Desulfuromonadales</taxon>
        <taxon>Geoalkalibacteraceae</taxon>
        <taxon>Geoalkalibacter</taxon>
    </lineage>
</organism>
<dbReference type="InterPro" id="IPR011006">
    <property type="entry name" value="CheY-like_superfamily"/>
</dbReference>
<dbReference type="InterPro" id="IPR011991">
    <property type="entry name" value="ArsR-like_HTH"/>
</dbReference>
<dbReference type="SUPFAM" id="SSF46785">
    <property type="entry name" value="Winged helix' DNA-binding domain"/>
    <property type="match status" value="1"/>
</dbReference>
<dbReference type="Pfam" id="PF00072">
    <property type="entry name" value="Response_reg"/>
    <property type="match status" value="1"/>
</dbReference>
<dbReference type="Proteomes" id="UP000035068">
    <property type="component" value="Unassembled WGS sequence"/>
</dbReference>
<evidence type="ECO:0000256" key="1">
    <source>
        <dbReference type="ARBA" id="ARBA00022553"/>
    </source>
</evidence>
<dbReference type="EMBL" id="JWJD01000001">
    <property type="protein sequence ID" value="KIH77860.1"/>
    <property type="molecule type" value="Genomic_DNA"/>
</dbReference>
<dbReference type="InterPro" id="IPR036390">
    <property type="entry name" value="WH_DNA-bd_sf"/>
</dbReference>
<keyword evidence="2" id="KW-0902">Two-component regulatory system</keyword>
<accession>A0A0C2HSS9</accession>
<dbReference type="InterPro" id="IPR039420">
    <property type="entry name" value="WalR-like"/>
</dbReference>
<evidence type="ECO:0000313" key="9">
    <source>
        <dbReference type="Proteomes" id="UP000035068"/>
    </source>
</evidence>
<dbReference type="PANTHER" id="PTHR48111:SF1">
    <property type="entry name" value="TWO-COMPONENT RESPONSE REGULATOR ORR33"/>
    <property type="match status" value="1"/>
</dbReference>
<evidence type="ECO:0000256" key="2">
    <source>
        <dbReference type="ARBA" id="ARBA00023012"/>
    </source>
</evidence>
<dbReference type="InterPro" id="IPR055771">
    <property type="entry name" value="DUF7347"/>
</dbReference>
<dbReference type="Gene3D" id="1.10.10.10">
    <property type="entry name" value="Winged helix-like DNA-binding domain superfamily/Winged helix DNA-binding domain"/>
    <property type="match status" value="1"/>
</dbReference>
<dbReference type="InterPro" id="IPR001845">
    <property type="entry name" value="HTH_ArsR_DNA-bd_dom"/>
</dbReference>
<dbReference type="InterPro" id="IPR036388">
    <property type="entry name" value="WH-like_DNA-bd_sf"/>
</dbReference>
<dbReference type="GO" id="GO:0005829">
    <property type="term" value="C:cytosol"/>
    <property type="evidence" value="ECO:0007669"/>
    <property type="project" value="TreeGrafter"/>
</dbReference>
<dbReference type="Gene3D" id="3.40.50.2300">
    <property type="match status" value="1"/>
</dbReference>
<dbReference type="SMART" id="SM00418">
    <property type="entry name" value="HTH_ARSR"/>
    <property type="match status" value="1"/>
</dbReference>
<dbReference type="SMART" id="SM00448">
    <property type="entry name" value="REC"/>
    <property type="match status" value="1"/>
</dbReference>
<dbReference type="PANTHER" id="PTHR48111">
    <property type="entry name" value="REGULATOR OF RPOS"/>
    <property type="match status" value="1"/>
</dbReference>
<evidence type="ECO:0000256" key="5">
    <source>
        <dbReference type="ARBA" id="ARBA00023163"/>
    </source>
</evidence>
<dbReference type="SUPFAM" id="SSF52172">
    <property type="entry name" value="CheY-like"/>
    <property type="match status" value="1"/>
</dbReference>
<dbReference type="FunFam" id="3.40.50.2300:FF:000018">
    <property type="entry name" value="DNA-binding transcriptional regulator NtrC"/>
    <property type="match status" value="1"/>
</dbReference>
<feature type="modified residue" description="4-aspartylphosphate" evidence="6">
    <location>
        <position position="54"/>
    </location>
</feature>
<keyword evidence="1 6" id="KW-0597">Phosphoprotein</keyword>
<evidence type="ECO:0000256" key="4">
    <source>
        <dbReference type="ARBA" id="ARBA00023125"/>
    </source>
</evidence>
<dbReference type="CDD" id="cd00090">
    <property type="entry name" value="HTH_ARSR"/>
    <property type="match status" value="1"/>
</dbReference>
<dbReference type="InterPro" id="IPR001789">
    <property type="entry name" value="Sig_transdc_resp-reg_receiver"/>
</dbReference>
<proteinExistence type="predicted"/>
<name>A0A0C2HSS9_9BACT</name>
<dbReference type="GO" id="GO:0000976">
    <property type="term" value="F:transcription cis-regulatory region binding"/>
    <property type="evidence" value="ECO:0007669"/>
    <property type="project" value="TreeGrafter"/>
</dbReference>
<gene>
    <name evidence="8" type="ORF">GFER_04330</name>
</gene>
<feature type="domain" description="Response regulatory" evidence="7">
    <location>
        <begin position="5"/>
        <end position="119"/>
    </location>
</feature>
<dbReference type="GO" id="GO:0032993">
    <property type="term" value="C:protein-DNA complex"/>
    <property type="evidence" value="ECO:0007669"/>
    <property type="project" value="TreeGrafter"/>
</dbReference>
<keyword evidence="9" id="KW-1185">Reference proteome</keyword>
<dbReference type="GO" id="GO:0003700">
    <property type="term" value="F:DNA-binding transcription factor activity"/>
    <property type="evidence" value="ECO:0007669"/>
    <property type="project" value="InterPro"/>
</dbReference>
<dbReference type="GO" id="GO:0000156">
    <property type="term" value="F:phosphorelay response regulator activity"/>
    <property type="evidence" value="ECO:0007669"/>
    <property type="project" value="TreeGrafter"/>
</dbReference>
<dbReference type="AlphaFoldDB" id="A0A0C2HSS9"/>
<protein>
    <recommendedName>
        <fullName evidence="7">Response regulatory domain-containing protein</fullName>
    </recommendedName>
</protein>
<evidence type="ECO:0000259" key="7">
    <source>
        <dbReference type="PROSITE" id="PS50110"/>
    </source>
</evidence>
<evidence type="ECO:0000313" key="8">
    <source>
        <dbReference type="EMBL" id="KIH77860.1"/>
    </source>
</evidence>
<reference evidence="8 9" key="1">
    <citation type="submission" date="2014-12" db="EMBL/GenBank/DDBJ databases">
        <title>Genomes of Geoalkalibacter ferrihydriticus and Geoalkalibacter subterraneus, two haloalkaliphilic metal-reducing members of the Geobacteraceae.</title>
        <authorList>
            <person name="Badalamenti J.P."/>
            <person name="Torres C.I."/>
            <person name="Krajmalnik-Brown R."/>
            <person name="Bond D.R."/>
        </authorList>
    </citation>
    <scope>NUCLEOTIDE SEQUENCE [LARGE SCALE GENOMIC DNA]</scope>
    <source>
        <strain evidence="8 9">DSM 17813</strain>
    </source>
</reference>